<dbReference type="eggNOG" id="COG0237">
    <property type="taxonomic scope" value="Bacteria"/>
</dbReference>
<dbReference type="STRING" id="838561.P344_05465"/>
<reference evidence="4 5" key="1">
    <citation type="submission" date="2013-09" db="EMBL/GenBank/DDBJ databases">
        <title>Complete genome sequence of Spiroplasma mirum suckling mouse cataract agent.</title>
        <authorList>
            <person name="Landry C.A."/>
            <person name="Bastian F.O."/>
            <person name="Thune R.L."/>
        </authorList>
    </citation>
    <scope>NUCLEOTIDE SEQUENCE [LARGE SCALE GENOMIC DNA]</scope>
    <source>
        <strain evidence="4 5">SMCA</strain>
    </source>
</reference>
<keyword evidence="5" id="KW-1185">Reference proteome</keyword>
<dbReference type="AlphaFoldDB" id="W0GQE2"/>
<protein>
    <recommendedName>
        <fullName evidence="3">Dephospho-CoA kinase</fullName>
        <ecNumber evidence="3">2.7.1.24</ecNumber>
    </recommendedName>
</protein>
<dbReference type="Pfam" id="PF01121">
    <property type="entry name" value="CoaE"/>
    <property type="match status" value="1"/>
</dbReference>
<dbReference type="PROSITE" id="PS51219">
    <property type="entry name" value="DPCK"/>
    <property type="match status" value="1"/>
</dbReference>
<dbReference type="Proteomes" id="UP000019260">
    <property type="component" value="Chromosome"/>
</dbReference>
<dbReference type="InterPro" id="IPR001977">
    <property type="entry name" value="Depp_CoAkinase"/>
</dbReference>
<proteinExistence type="predicted"/>
<gene>
    <name evidence="4" type="ORF">P344_05465</name>
</gene>
<dbReference type="InterPro" id="IPR027417">
    <property type="entry name" value="P-loop_NTPase"/>
</dbReference>
<evidence type="ECO:0000256" key="2">
    <source>
        <dbReference type="ARBA" id="ARBA00022840"/>
    </source>
</evidence>
<dbReference type="KEGG" id="smia:P344_05465"/>
<keyword evidence="2" id="KW-0067">ATP-binding</keyword>
<dbReference type="Gene3D" id="3.40.50.300">
    <property type="entry name" value="P-loop containing nucleotide triphosphate hydrolases"/>
    <property type="match status" value="1"/>
</dbReference>
<dbReference type="GO" id="GO:0004140">
    <property type="term" value="F:dephospho-CoA kinase activity"/>
    <property type="evidence" value="ECO:0007669"/>
    <property type="project" value="UniProtKB-UniRule"/>
</dbReference>
<evidence type="ECO:0000313" key="5">
    <source>
        <dbReference type="Proteomes" id="UP000019260"/>
    </source>
</evidence>
<dbReference type="PATRIC" id="fig|838561.3.peg.1052"/>
<dbReference type="GO" id="GO:0005524">
    <property type="term" value="F:ATP binding"/>
    <property type="evidence" value="ECO:0007669"/>
    <property type="project" value="UniProtKB-KW"/>
</dbReference>
<dbReference type="HOGENOM" id="CLU_057180_2_3_14"/>
<evidence type="ECO:0000256" key="1">
    <source>
        <dbReference type="ARBA" id="ARBA00022741"/>
    </source>
</evidence>
<dbReference type="SUPFAM" id="SSF52540">
    <property type="entry name" value="P-loop containing nucleoside triphosphate hydrolases"/>
    <property type="match status" value="1"/>
</dbReference>
<dbReference type="NCBIfam" id="TIGR00152">
    <property type="entry name" value="dephospho-CoA kinase"/>
    <property type="match status" value="1"/>
</dbReference>
<organism evidence="4 5">
    <name type="scientific">Spiroplasma mirum ATCC 29335</name>
    <dbReference type="NCBI Taxonomy" id="838561"/>
    <lineage>
        <taxon>Bacteria</taxon>
        <taxon>Bacillati</taxon>
        <taxon>Mycoplasmatota</taxon>
        <taxon>Mollicutes</taxon>
        <taxon>Entomoplasmatales</taxon>
        <taxon>Spiroplasmataceae</taxon>
        <taxon>Spiroplasma</taxon>
    </lineage>
</organism>
<dbReference type="RefSeq" id="WP_025317663.1">
    <property type="nucleotide sequence ID" value="NZ_CP002082.1"/>
</dbReference>
<dbReference type="CDD" id="cd02022">
    <property type="entry name" value="DPCK"/>
    <property type="match status" value="1"/>
</dbReference>
<evidence type="ECO:0000256" key="3">
    <source>
        <dbReference type="NCBIfam" id="TIGR00152"/>
    </source>
</evidence>
<dbReference type="GO" id="GO:0005737">
    <property type="term" value="C:cytoplasm"/>
    <property type="evidence" value="ECO:0007669"/>
    <property type="project" value="UniProtKB-UniRule"/>
</dbReference>
<dbReference type="GO" id="GO:0015937">
    <property type="term" value="P:coenzyme A biosynthetic process"/>
    <property type="evidence" value="ECO:0007669"/>
    <property type="project" value="UniProtKB-UniRule"/>
</dbReference>
<dbReference type="KEGG" id="smir:SMM_0922"/>
<dbReference type="EMBL" id="CP006720">
    <property type="protein sequence ID" value="AHI58413.1"/>
    <property type="molecule type" value="Genomic_DNA"/>
</dbReference>
<name>W0GQE2_9MOLU</name>
<dbReference type="EC" id="2.7.1.24" evidence="3"/>
<keyword evidence="1" id="KW-0547">Nucleotide-binding</keyword>
<accession>W0GQE2</accession>
<evidence type="ECO:0000313" key="4">
    <source>
        <dbReference type="EMBL" id="AHI58413.1"/>
    </source>
</evidence>
<sequence>MIIGIYGYIGSGKTTASQYLVEKYQFQYINADLIAKECMQNPVVINYLRKKYDNVINENNQINKEILRDIIFNNQLDNHDLNTVVWPLVENQTMQLLKQCHNSNVIIEAVTLNAFKIKFDYKIFITASKKVLYTRVFERDGKSKSQTKNIIKIQKQLFGKNPHKITIHTTNEKEILYNKLYKVMTKILKES</sequence>